<comment type="caution">
    <text evidence="2">The sequence shown here is derived from an EMBL/GenBank/DDBJ whole genome shotgun (WGS) entry which is preliminary data.</text>
</comment>
<evidence type="ECO:0000313" key="2">
    <source>
        <dbReference type="EMBL" id="ORL62818.1"/>
    </source>
</evidence>
<evidence type="ECO:0000313" key="3">
    <source>
        <dbReference type="Proteomes" id="UP000193675"/>
    </source>
</evidence>
<proteinExistence type="predicted"/>
<accession>A0A1X0ZT18</accession>
<dbReference type="EMBL" id="NBWC01000025">
    <property type="protein sequence ID" value="ORL62818.1"/>
    <property type="molecule type" value="Genomic_DNA"/>
</dbReference>
<dbReference type="AlphaFoldDB" id="A0A1X0ZT18"/>
<gene>
    <name evidence="2" type="ORF">B7H17_17590</name>
</gene>
<reference evidence="2 3" key="1">
    <citation type="submission" date="2017-04" db="EMBL/GenBank/DDBJ databases">
        <title>Presence of VIM-2 positive Pseudomonas species in chickens and their surrounding environment.</title>
        <authorList>
            <person name="Zhang R."/>
        </authorList>
    </citation>
    <scope>NUCLEOTIDE SEQUENCE [LARGE SCALE GENOMIC DNA]</scope>
    <source>
        <strain evidence="2 3">DZ-C18</strain>
    </source>
</reference>
<organism evidence="2 3">
    <name type="scientific">Pseudomonas putida</name>
    <name type="common">Arthrobacter siderocapsulatus</name>
    <dbReference type="NCBI Taxonomy" id="303"/>
    <lineage>
        <taxon>Bacteria</taxon>
        <taxon>Pseudomonadati</taxon>
        <taxon>Pseudomonadota</taxon>
        <taxon>Gammaproteobacteria</taxon>
        <taxon>Pseudomonadales</taxon>
        <taxon>Pseudomonadaceae</taxon>
        <taxon>Pseudomonas</taxon>
    </lineage>
</organism>
<sequence>MSKHRDAGHGFADDPQKVSEAGRKGSTKQDVKTDRAEKARVGGQHSHGGTPRRGEG</sequence>
<protein>
    <submittedName>
        <fullName evidence="2">General stress protein</fullName>
    </submittedName>
</protein>
<feature type="compositionally biased region" description="Basic and acidic residues" evidence="1">
    <location>
        <begin position="1"/>
        <end position="40"/>
    </location>
</feature>
<dbReference type="Proteomes" id="UP000193675">
    <property type="component" value="Unassembled WGS sequence"/>
</dbReference>
<name>A0A1X0ZT18_PSEPU</name>
<dbReference type="RefSeq" id="WP_084857988.1">
    <property type="nucleotide sequence ID" value="NZ_JAOTEI010000087.1"/>
</dbReference>
<dbReference type="InterPro" id="IPR019626">
    <property type="entry name" value="Stress-induced_KGG_rpt"/>
</dbReference>
<feature type="region of interest" description="Disordered" evidence="1">
    <location>
        <begin position="1"/>
        <end position="56"/>
    </location>
</feature>
<dbReference type="OrthoDB" id="7023669at2"/>
<evidence type="ECO:0000256" key="1">
    <source>
        <dbReference type="SAM" id="MobiDB-lite"/>
    </source>
</evidence>
<dbReference type="Pfam" id="PF10685">
    <property type="entry name" value="KGG"/>
    <property type="match status" value="1"/>
</dbReference>